<evidence type="ECO:0000256" key="4">
    <source>
        <dbReference type="ARBA" id="ARBA00022833"/>
    </source>
</evidence>
<evidence type="ECO:0000256" key="2">
    <source>
        <dbReference type="ARBA" id="ARBA00022723"/>
    </source>
</evidence>
<dbReference type="Pfam" id="PF02633">
    <property type="entry name" value="Creatininase"/>
    <property type="match status" value="1"/>
</dbReference>
<dbReference type="GO" id="GO:0009231">
    <property type="term" value="P:riboflavin biosynthetic process"/>
    <property type="evidence" value="ECO:0007669"/>
    <property type="project" value="TreeGrafter"/>
</dbReference>
<sequence>MTDTHQLEELSWPAVEQYLAENESPTVIVPIGSTEQHGPHLPLAVDSYQARDLAEEIAIAAGVLTAPLIPYGDASHHLGFPGTISLSTETVVSVLTDVYASLAGHGFANVITVNGHRIANLPAIKTAMQRSSAQHPDTSFAAIDPLRLGTTAHNQLRDGDPEDGMHGGEFETSFMLARYRELVDEDAFEKETADPGPYETLNLVGNADRVLTPSTPHSPEEGDLGHVGDPTLANAEKGDALWAELVADAADFIDAIQAGNT</sequence>
<keyword evidence="4" id="KW-0862">Zinc</keyword>
<proteinExistence type="predicted"/>
<dbReference type="PANTHER" id="PTHR35005:SF1">
    <property type="entry name" value="2-AMINO-5-FORMYLAMINO-6-RIBOSYLAMINOPYRIMIDIN-4(3H)-ONE 5'-MONOPHOSPHATE DEFORMYLASE"/>
    <property type="match status" value="1"/>
</dbReference>
<evidence type="ECO:0000256" key="1">
    <source>
        <dbReference type="ARBA" id="ARBA00001947"/>
    </source>
</evidence>
<evidence type="ECO:0000256" key="5">
    <source>
        <dbReference type="SAM" id="MobiDB-lite"/>
    </source>
</evidence>
<dbReference type="STRING" id="1227466.C464_13065"/>
<dbReference type="Proteomes" id="UP000011509">
    <property type="component" value="Unassembled WGS sequence"/>
</dbReference>
<dbReference type="PANTHER" id="PTHR35005">
    <property type="entry name" value="3-DEHYDRO-SCYLLO-INOSOSE HYDROLASE"/>
    <property type="match status" value="1"/>
</dbReference>
<comment type="cofactor">
    <cofactor evidence="1">
        <name>Zn(2+)</name>
        <dbReference type="ChEBI" id="CHEBI:29105"/>
    </cofactor>
</comment>
<dbReference type="PATRIC" id="fig|1227466.3.peg.2599"/>
<dbReference type="SUPFAM" id="SSF102215">
    <property type="entry name" value="Creatininase"/>
    <property type="match status" value="1"/>
</dbReference>
<dbReference type="Gene3D" id="3.40.50.10310">
    <property type="entry name" value="Creatininase"/>
    <property type="match status" value="1"/>
</dbReference>
<dbReference type="OrthoDB" id="46121at2157"/>
<dbReference type="GO" id="GO:0046872">
    <property type="term" value="F:metal ion binding"/>
    <property type="evidence" value="ECO:0007669"/>
    <property type="project" value="UniProtKB-KW"/>
</dbReference>
<organism evidence="6 7">
    <name type="scientific">Halorubrum coriense DSM 10284</name>
    <dbReference type="NCBI Taxonomy" id="1227466"/>
    <lineage>
        <taxon>Archaea</taxon>
        <taxon>Methanobacteriati</taxon>
        <taxon>Methanobacteriota</taxon>
        <taxon>Stenosarchaea group</taxon>
        <taxon>Halobacteria</taxon>
        <taxon>Halobacteriales</taxon>
        <taxon>Haloferacaceae</taxon>
        <taxon>Halorubrum</taxon>
    </lineage>
</organism>
<keyword evidence="2" id="KW-0479">Metal-binding</keyword>
<dbReference type="EMBL" id="AOJL01000056">
    <property type="protein sequence ID" value="ELZ44631.1"/>
    <property type="molecule type" value="Genomic_DNA"/>
</dbReference>
<dbReference type="AlphaFoldDB" id="M0EA10"/>
<feature type="region of interest" description="Disordered" evidence="5">
    <location>
        <begin position="210"/>
        <end position="231"/>
    </location>
</feature>
<comment type="caution">
    <text evidence="6">The sequence shown here is derived from an EMBL/GenBank/DDBJ whole genome shotgun (WGS) entry which is preliminary data.</text>
</comment>
<dbReference type="GO" id="GO:0016811">
    <property type="term" value="F:hydrolase activity, acting on carbon-nitrogen (but not peptide) bonds, in linear amides"/>
    <property type="evidence" value="ECO:0007669"/>
    <property type="project" value="TreeGrafter"/>
</dbReference>
<dbReference type="InterPro" id="IPR003785">
    <property type="entry name" value="Creatininase/forma_Hydrolase"/>
</dbReference>
<evidence type="ECO:0000313" key="6">
    <source>
        <dbReference type="EMBL" id="ELZ44631.1"/>
    </source>
</evidence>
<gene>
    <name evidence="6" type="ORF">C464_13065</name>
</gene>
<protein>
    <submittedName>
        <fullName evidence="6">Creatinine amidohydrolase</fullName>
    </submittedName>
</protein>
<name>M0EA10_9EURY</name>
<dbReference type="RefSeq" id="WP_006114154.1">
    <property type="nucleotide sequence ID" value="NZ_AOJL01000056.1"/>
</dbReference>
<evidence type="ECO:0000313" key="7">
    <source>
        <dbReference type="Proteomes" id="UP000011509"/>
    </source>
</evidence>
<accession>M0EA10</accession>
<keyword evidence="3 6" id="KW-0378">Hydrolase</keyword>
<keyword evidence="7" id="KW-1185">Reference proteome</keyword>
<dbReference type="InterPro" id="IPR024087">
    <property type="entry name" value="Creatininase-like_sf"/>
</dbReference>
<evidence type="ECO:0000256" key="3">
    <source>
        <dbReference type="ARBA" id="ARBA00022801"/>
    </source>
</evidence>
<reference evidence="6 7" key="1">
    <citation type="journal article" date="2014" name="PLoS Genet.">
        <title>Phylogenetically driven sequencing of extremely halophilic archaea reveals strategies for static and dynamic osmo-response.</title>
        <authorList>
            <person name="Becker E.A."/>
            <person name="Seitzer P.M."/>
            <person name="Tritt A."/>
            <person name="Larsen D."/>
            <person name="Krusor M."/>
            <person name="Yao A.I."/>
            <person name="Wu D."/>
            <person name="Madern D."/>
            <person name="Eisen J.A."/>
            <person name="Darling A.E."/>
            <person name="Facciotti M.T."/>
        </authorList>
    </citation>
    <scope>NUCLEOTIDE SEQUENCE [LARGE SCALE GENOMIC DNA]</scope>
    <source>
        <strain evidence="6 7">DSM 10284</strain>
    </source>
</reference>